<proteinExistence type="predicted"/>
<protein>
    <submittedName>
        <fullName evidence="3">Transposase</fullName>
    </submittedName>
</protein>
<dbReference type="Proteomes" id="UP000036681">
    <property type="component" value="Unplaced"/>
</dbReference>
<keyword evidence="2" id="KW-1185">Reference proteome</keyword>
<evidence type="ECO:0000313" key="3">
    <source>
        <dbReference type="WBParaSite" id="ALUE_0000363001-mRNA-1"/>
    </source>
</evidence>
<dbReference type="WBParaSite" id="ALUE_0000363001-mRNA-1">
    <property type="protein sequence ID" value="ALUE_0000363001-mRNA-1"/>
    <property type="gene ID" value="ALUE_0000363001"/>
</dbReference>
<sequence>MKIALARPFSPLTDVKTVLSYATIWQYMRNEGRRLSHDFTSLIHKIGSYPAAACLTVCPTALTRERENATFMRPIGTIVSASRSPEQSRMKEDSGSSDRRTSHSLHSSSRSPLTLRAIVTILATISWHFAIDASSIQVCRGCDGIIKSQGGKKGYGEEGINDDD</sequence>
<organism evidence="2 3">
    <name type="scientific">Ascaris lumbricoides</name>
    <name type="common">Giant roundworm</name>
    <dbReference type="NCBI Taxonomy" id="6252"/>
    <lineage>
        <taxon>Eukaryota</taxon>
        <taxon>Metazoa</taxon>
        <taxon>Ecdysozoa</taxon>
        <taxon>Nematoda</taxon>
        <taxon>Chromadorea</taxon>
        <taxon>Rhabditida</taxon>
        <taxon>Spirurina</taxon>
        <taxon>Ascaridomorpha</taxon>
        <taxon>Ascaridoidea</taxon>
        <taxon>Ascarididae</taxon>
        <taxon>Ascaris</taxon>
    </lineage>
</organism>
<name>A0A0M3HP67_ASCLU</name>
<evidence type="ECO:0000256" key="1">
    <source>
        <dbReference type="SAM" id="MobiDB-lite"/>
    </source>
</evidence>
<dbReference type="AlphaFoldDB" id="A0A0M3HP67"/>
<feature type="region of interest" description="Disordered" evidence="1">
    <location>
        <begin position="74"/>
        <end position="108"/>
    </location>
</feature>
<accession>A0A0M3HP67</accession>
<reference evidence="3" key="1">
    <citation type="submission" date="2017-02" db="UniProtKB">
        <authorList>
            <consortium name="WormBaseParasite"/>
        </authorList>
    </citation>
    <scope>IDENTIFICATION</scope>
</reference>
<feature type="compositionally biased region" description="Basic and acidic residues" evidence="1">
    <location>
        <begin position="86"/>
        <end position="101"/>
    </location>
</feature>
<evidence type="ECO:0000313" key="2">
    <source>
        <dbReference type="Proteomes" id="UP000036681"/>
    </source>
</evidence>